<keyword evidence="3 6" id="KW-0812">Transmembrane</keyword>
<dbReference type="PRINTS" id="PR00813">
    <property type="entry name" value="BCTERIALGSPG"/>
</dbReference>
<gene>
    <name evidence="7" type="ORF">A3J05_01450</name>
</gene>
<dbReference type="Pfam" id="PF07963">
    <property type="entry name" value="N_methyl"/>
    <property type="match status" value="1"/>
</dbReference>
<dbReference type="Proteomes" id="UP000177235">
    <property type="component" value="Unassembled WGS sequence"/>
</dbReference>
<comment type="subcellular location">
    <subcellularLocation>
        <location evidence="1">Membrane</location>
        <topology evidence="1">Single-pass membrane protein</topology>
    </subcellularLocation>
</comment>
<dbReference type="GO" id="GO:0015628">
    <property type="term" value="P:protein secretion by the type II secretion system"/>
    <property type="evidence" value="ECO:0007669"/>
    <property type="project" value="InterPro"/>
</dbReference>
<dbReference type="GO" id="GO:0015627">
    <property type="term" value="C:type II protein secretion system complex"/>
    <property type="evidence" value="ECO:0007669"/>
    <property type="project" value="InterPro"/>
</dbReference>
<dbReference type="PROSITE" id="PS00409">
    <property type="entry name" value="PROKAR_NTER_METHYL"/>
    <property type="match status" value="1"/>
</dbReference>
<dbReference type="EMBL" id="MFFF01000022">
    <property type="protein sequence ID" value="OGE99079.1"/>
    <property type="molecule type" value="Genomic_DNA"/>
</dbReference>
<organism evidence="7 8">
    <name type="scientific">Candidatus Doudnabacteria bacterium RIFCSPLOWO2_02_FULL_48_13</name>
    <dbReference type="NCBI Taxonomy" id="1817845"/>
    <lineage>
        <taxon>Bacteria</taxon>
        <taxon>Candidatus Doudnaibacteriota</taxon>
    </lineage>
</organism>
<evidence type="ECO:0000256" key="1">
    <source>
        <dbReference type="ARBA" id="ARBA00004167"/>
    </source>
</evidence>
<dbReference type="InterPro" id="IPR000983">
    <property type="entry name" value="Bac_GSPG_pilin"/>
</dbReference>
<dbReference type="InterPro" id="IPR012902">
    <property type="entry name" value="N_methyl_site"/>
</dbReference>
<evidence type="ECO:0000313" key="7">
    <source>
        <dbReference type="EMBL" id="OGE99079.1"/>
    </source>
</evidence>
<comment type="caution">
    <text evidence="7">The sequence shown here is derived from an EMBL/GenBank/DDBJ whole genome shotgun (WGS) entry which is preliminary data.</text>
</comment>
<keyword evidence="4 6" id="KW-1133">Transmembrane helix</keyword>
<dbReference type="InterPro" id="IPR045584">
    <property type="entry name" value="Pilin-like"/>
</dbReference>
<dbReference type="PANTHER" id="PTHR30093:SF44">
    <property type="entry name" value="TYPE II SECRETION SYSTEM CORE PROTEIN G"/>
    <property type="match status" value="1"/>
</dbReference>
<dbReference type="PANTHER" id="PTHR30093">
    <property type="entry name" value="GENERAL SECRETION PATHWAY PROTEIN G"/>
    <property type="match status" value="1"/>
</dbReference>
<evidence type="ECO:0000256" key="5">
    <source>
        <dbReference type="ARBA" id="ARBA00023136"/>
    </source>
</evidence>
<evidence type="ECO:0000256" key="6">
    <source>
        <dbReference type="SAM" id="Phobius"/>
    </source>
</evidence>
<accession>A0A1F5QA38</accession>
<evidence type="ECO:0000256" key="2">
    <source>
        <dbReference type="ARBA" id="ARBA00022481"/>
    </source>
</evidence>
<dbReference type="Gene3D" id="3.30.700.10">
    <property type="entry name" value="Glycoprotein, Type 4 Pilin"/>
    <property type="match status" value="1"/>
</dbReference>
<feature type="transmembrane region" description="Helical" evidence="6">
    <location>
        <begin position="12"/>
        <end position="36"/>
    </location>
</feature>
<proteinExistence type="predicted"/>
<evidence type="ECO:0008006" key="9">
    <source>
        <dbReference type="Google" id="ProtNLM"/>
    </source>
</evidence>
<dbReference type="GO" id="GO:0016020">
    <property type="term" value="C:membrane"/>
    <property type="evidence" value="ECO:0007669"/>
    <property type="project" value="UniProtKB-SubCell"/>
</dbReference>
<sequence length="165" mass="17942">MKKTRINEKTKGFTLIELLVVISVIGLLASVILIALNSARVKARNTKRLADMRQIQTALALYYNANGQYPLDSNEAGCNCDYSHVPSGASDFLPTLSAYITTKINDPLEDNGAPNLNYRYISDDGRTYILQFNIEPAGLGTNCPDFAPPANPGGGQLWCTIQVSS</sequence>
<evidence type="ECO:0000256" key="4">
    <source>
        <dbReference type="ARBA" id="ARBA00022989"/>
    </source>
</evidence>
<protein>
    <recommendedName>
        <fullName evidence="9">Type II secretion system protein GspG C-terminal domain-containing protein</fullName>
    </recommendedName>
</protein>
<reference evidence="7 8" key="1">
    <citation type="journal article" date="2016" name="Nat. Commun.">
        <title>Thousands of microbial genomes shed light on interconnected biogeochemical processes in an aquifer system.</title>
        <authorList>
            <person name="Anantharaman K."/>
            <person name="Brown C.T."/>
            <person name="Hug L.A."/>
            <person name="Sharon I."/>
            <person name="Castelle C.J."/>
            <person name="Probst A.J."/>
            <person name="Thomas B.C."/>
            <person name="Singh A."/>
            <person name="Wilkins M.J."/>
            <person name="Karaoz U."/>
            <person name="Brodie E.L."/>
            <person name="Williams K.H."/>
            <person name="Hubbard S.S."/>
            <person name="Banfield J.F."/>
        </authorList>
    </citation>
    <scope>NUCLEOTIDE SEQUENCE [LARGE SCALE GENOMIC DNA]</scope>
</reference>
<dbReference type="SUPFAM" id="SSF54523">
    <property type="entry name" value="Pili subunits"/>
    <property type="match status" value="1"/>
</dbReference>
<evidence type="ECO:0000256" key="3">
    <source>
        <dbReference type="ARBA" id="ARBA00022692"/>
    </source>
</evidence>
<dbReference type="AlphaFoldDB" id="A0A1F5QA38"/>
<keyword evidence="2" id="KW-0488">Methylation</keyword>
<dbReference type="NCBIfam" id="TIGR02532">
    <property type="entry name" value="IV_pilin_GFxxxE"/>
    <property type="match status" value="1"/>
</dbReference>
<keyword evidence="5 6" id="KW-0472">Membrane</keyword>
<evidence type="ECO:0000313" key="8">
    <source>
        <dbReference type="Proteomes" id="UP000177235"/>
    </source>
</evidence>
<name>A0A1F5QA38_9BACT</name>